<dbReference type="Gene3D" id="3.30.420.10">
    <property type="entry name" value="Ribonuclease H-like superfamily/Ribonuclease H"/>
    <property type="match status" value="1"/>
</dbReference>
<name>A0ABP0J5K1_9DINO</name>
<dbReference type="PROSITE" id="PS50994">
    <property type="entry name" value="INTEGRASE"/>
    <property type="match status" value="1"/>
</dbReference>
<feature type="non-terminal residue" evidence="3">
    <location>
        <position position="1"/>
    </location>
</feature>
<evidence type="ECO:0000313" key="3">
    <source>
        <dbReference type="EMBL" id="CAK9009675.1"/>
    </source>
</evidence>
<feature type="region of interest" description="Disordered" evidence="1">
    <location>
        <begin position="760"/>
        <end position="792"/>
    </location>
</feature>
<dbReference type="SUPFAM" id="SSF53098">
    <property type="entry name" value="Ribonuclease H-like"/>
    <property type="match status" value="1"/>
</dbReference>
<sequence>VIEARSVDCILDGLSRVRAKFRCMGINVMRMHSDREKSFLPTRVARWCGHRSIHHTFTEGDDPQANGRAESEIQQVKRRMRLLMHQAQLESSLWPGALRHASEERLRNQLRRLGIPTKPMLRFGSMVTVRSKRWHKAGQLVRPFVSMQLMGPSPMMSSGWVVRHGDRAQHVRTAVEPSPEADIAAQELHAIDQGHVRRRLVGKQGIDPHPLEDVIPSLYEAAEVPGELRPALASLTHLRAGGESLADFCLIPDDLSLGDQDQAVAFAVPQLEAGEDSEGDGESFSWSSALQCHEEEIQQHWTLKQMWLEKLNEVPVGHHWGGEHGRWMEHVENQLRLQEECLTQQHEVIERWRLASMQMATTEPAEESPPSSTEKPTTVLQTYTVSLAQVRKELHKWVEPFKDEYQSLTSNTGAINPTTEDALKDDPRYPLREEAPAMLVPTVKSPHGRHRARVVICGNHLFRPDGDKAVDPLTAQQSNAPFSLYAGPDLLLHQQSYLGDLLARYSDVKPANCPLPGVLDDSEESNIEISAVRRAQTVVGELLWLAVRTRLDISYAVAWLGRHVARLQCDGGFRVAALRMSSASGGAGAGDAPWCDFGEGPWMSLRFREWPRGKDKWEDLGSGWWVRILSAPRVNTYHPVHRSTPFNVMDLLPERHTLWWPSDGAPRMLHDEWSTGQRSVMVPTGQWRGYAFFRMRPTRTDTPAVESSSVPRLDEGRGEFFALADHAGYQRRLEGARARGEAALAGGVLTSAFVDPSLNRVREPSEAGEKRLNLDVRNEEDSDGSFSKVETP</sequence>
<dbReference type="EMBL" id="CAXAMN010004495">
    <property type="protein sequence ID" value="CAK9009675.1"/>
    <property type="molecule type" value="Genomic_DNA"/>
</dbReference>
<evidence type="ECO:0000313" key="4">
    <source>
        <dbReference type="Proteomes" id="UP001642484"/>
    </source>
</evidence>
<feature type="domain" description="Integrase catalytic" evidence="2">
    <location>
        <begin position="1"/>
        <end position="127"/>
    </location>
</feature>
<protein>
    <recommendedName>
        <fullName evidence="2">Integrase catalytic domain-containing protein</fullName>
    </recommendedName>
</protein>
<dbReference type="InterPro" id="IPR012337">
    <property type="entry name" value="RNaseH-like_sf"/>
</dbReference>
<evidence type="ECO:0000256" key="1">
    <source>
        <dbReference type="SAM" id="MobiDB-lite"/>
    </source>
</evidence>
<keyword evidence="4" id="KW-1185">Reference proteome</keyword>
<reference evidence="3 4" key="1">
    <citation type="submission" date="2024-02" db="EMBL/GenBank/DDBJ databases">
        <authorList>
            <person name="Chen Y."/>
            <person name="Shah S."/>
            <person name="Dougan E. K."/>
            <person name="Thang M."/>
            <person name="Chan C."/>
        </authorList>
    </citation>
    <scope>NUCLEOTIDE SEQUENCE [LARGE SCALE GENOMIC DNA]</scope>
</reference>
<dbReference type="InterPro" id="IPR001584">
    <property type="entry name" value="Integrase_cat-core"/>
</dbReference>
<dbReference type="InterPro" id="IPR036397">
    <property type="entry name" value="RNaseH_sf"/>
</dbReference>
<organism evidence="3 4">
    <name type="scientific">Durusdinium trenchii</name>
    <dbReference type="NCBI Taxonomy" id="1381693"/>
    <lineage>
        <taxon>Eukaryota</taxon>
        <taxon>Sar</taxon>
        <taxon>Alveolata</taxon>
        <taxon>Dinophyceae</taxon>
        <taxon>Suessiales</taxon>
        <taxon>Symbiodiniaceae</taxon>
        <taxon>Durusdinium</taxon>
    </lineage>
</organism>
<accession>A0ABP0J5K1</accession>
<evidence type="ECO:0000259" key="2">
    <source>
        <dbReference type="PROSITE" id="PS50994"/>
    </source>
</evidence>
<feature type="compositionally biased region" description="Basic and acidic residues" evidence="1">
    <location>
        <begin position="760"/>
        <end position="779"/>
    </location>
</feature>
<proteinExistence type="predicted"/>
<gene>
    <name evidence="3" type="ORF">CCMP2556_LOCUS9766</name>
</gene>
<dbReference type="Proteomes" id="UP001642484">
    <property type="component" value="Unassembled WGS sequence"/>
</dbReference>
<comment type="caution">
    <text evidence="3">The sequence shown here is derived from an EMBL/GenBank/DDBJ whole genome shotgun (WGS) entry which is preliminary data.</text>
</comment>